<proteinExistence type="predicted"/>
<dbReference type="GO" id="GO:0003755">
    <property type="term" value="F:peptidyl-prolyl cis-trans isomerase activity"/>
    <property type="evidence" value="ECO:0007669"/>
    <property type="project" value="UniProtKB-KW"/>
</dbReference>
<dbReference type="FunFam" id="3.10.50.40:FF:000006">
    <property type="entry name" value="Peptidyl-prolyl cis-trans isomerase"/>
    <property type="match status" value="1"/>
</dbReference>
<evidence type="ECO:0000259" key="6">
    <source>
        <dbReference type="PROSITE" id="PS50059"/>
    </source>
</evidence>
<dbReference type="InterPro" id="IPR044609">
    <property type="entry name" value="FKBP2/11"/>
</dbReference>
<organism evidence="7 8">
    <name type="scientific">Jaapia argillacea MUCL 33604</name>
    <dbReference type="NCBI Taxonomy" id="933084"/>
    <lineage>
        <taxon>Eukaryota</taxon>
        <taxon>Fungi</taxon>
        <taxon>Dikarya</taxon>
        <taxon>Basidiomycota</taxon>
        <taxon>Agaricomycotina</taxon>
        <taxon>Agaricomycetes</taxon>
        <taxon>Agaricomycetidae</taxon>
        <taxon>Jaapiales</taxon>
        <taxon>Jaapiaceae</taxon>
        <taxon>Jaapia</taxon>
    </lineage>
</organism>
<dbReference type="AlphaFoldDB" id="A0A067Q492"/>
<name>A0A067Q492_9AGAM</name>
<keyword evidence="8" id="KW-1185">Reference proteome</keyword>
<evidence type="ECO:0000256" key="2">
    <source>
        <dbReference type="ARBA" id="ARBA00013194"/>
    </source>
</evidence>
<dbReference type="PANTHER" id="PTHR45779">
    <property type="entry name" value="PEPTIDYLPROLYL ISOMERASE"/>
    <property type="match status" value="1"/>
</dbReference>
<keyword evidence="3 5" id="KW-0697">Rotamase</keyword>
<feature type="domain" description="PPIase FKBP-type" evidence="6">
    <location>
        <begin position="68"/>
        <end position="157"/>
    </location>
</feature>
<protein>
    <recommendedName>
        <fullName evidence="2 5">peptidylprolyl isomerase</fullName>
        <ecNumber evidence="2 5">5.2.1.8</ecNumber>
    </recommendedName>
</protein>
<evidence type="ECO:0000256" key="1">
    <source>
        <dbReference type="ARBA" id="ARBA00000971"/>
    </source>
</evidence>
<dbReference type="InParanoid" id="A0A067Q492"/>
<dbReference type="Gene3D" id="3.10.50.40">
    <property type="match status" value="1"/>
</dbReference>
<comment type="catalytic activity">
    <reaction evidence="1 5">
        <text>[protein]-peptidylproline (omega=180) = [protein]-peptidylproline (omega=0)</text>
        <dbReference type="Rhea" id="RHEA:16237"/>
        <dbReference type="Rhea" id="RHEA-COMP:10747"/>
        <dbReference type="Rhea" id="RHEA-COMP:10748"/>
        <dbReference type="ChEBI" id="CHEBI:83833"/>
        <dbReference type="ChEBI" id="CHEBI:83834"/>
        <dbReference type="EC" id="5.2.1.8"/>
    </reaction>
</comment>
<dbReference type="InterPro" id="IPR046357">
    <property type="entry name" value="PPIase_dom_sf"/>
</dbReference>
<dbReference type="SUPFAM" id="SSF54534">
    <property type="entry name" value="FKBP-like"/>
    <property type="match status" value="1"/>
</dbReference>
<gene>
    <name evidence="7" type="ORF">JAAARDRAFT_263412</name>
</gene>
<dbReference type="Proteomes" id="UP000027265">
    <property type="component" value="Unassembled WGS sequence"/>
</dbReference>
<evidence type="ECO:0000313" key="7">
    <source>
        <dbReference type="EMBL" id="KDQ57406.1"/>
    </source>
</evidence>
<reference evidence="8" key="1">
    <citation type="journal article" date="2014" name="Proc. Natl. Acad. Sci. U.S.A.">
        <title>Extensive sampling of basidiomycete genomes demonstrates inadequacy of the white-rot/brown-rot paradigm for wood decay fungi.</title>
        <authorList>
            <person name="Riley R."/>
            <person name="Salamov A.A."/>
            <person name="Brown D.W."/>
            <person name="Nagy L.G."/>
            <person name="Floudas D."/>
            <person name="Held B.W."/>
            <person name="Levasseur A."/>
            <person name="Lombard V."/>
            <person name="Morin E."/>
            <person name="Otillar R."/>
            <person name="Lindquist E.A."/>
            <person name="Sun H."/>
            <person name="LaButti K.M."/>
            <person name="Schmutz J."/>
            <person name="Jabbour D."/>
            <person name="Luo H."/>
            <person name="Baker S.E."/>
            <person name="Pisabarro A.G."/>
            <person name="Walton J.D."/>
            <person name="Blanchette R.A."/>
            <person name="Henrissat B."/>
            <person name="Martin F."/>
            <person name="Cullen D."/>
            <person name="Hibbett D.S."/>
            <person name="Grigoriev I.V."/>
        </authorList>
    </citation>
    <scope>NUCLEOTIDE SEQUENCE [LARGE SCALE GENOMIC DNA]</scope>
    <source>
        <strain evidence="8">MUCL 33604</strain>
    </source>
</reference>
<dbReference type="EC" id="5.2.1.8" evidence="2 5"/>
<dbReference type="HOGENOM" id="CLU_013615_8_2_1"/>
<dbReference type="PANTHER" id="PTHR45779:SF7">
    <property type="entry name" value="PEPTIDYLPROLYL ISOMERASE"/>
    <property type="match status" value="1"/>
</dbReference>
<evidence type="ECO:0000256" key="4">
    <source>
        <dbReference type="ARBA" id="ARBA00023235"/>
    </source>
</evidence>
<dbReference type="PROSITE" id="PS50059">
    <property type="entry name" value="FKBP_PPIASE"/>
    <property type="match status" value="1"/>
</dbReference>
<dbReference type="Pfam" id="PF00254">
    <property type="entry name" value="FKBP_C"/>
    <property type="match status" value="1"/>
</dbReference>
<evidence type="ECO:0000256" key="5">
    <source>
        <dbReference type="PROSITE-ProRule" id="PRU00277"/>
    </source>
</evidence>
<sequence length="165" mass="17916">MVLLKPRQVSLSLDVSLSQKPSTRNMRVFSLFSILAFGLVAWAAEPPTDLVIDTTFKPSDCPVTAQKGDAIQVHYTGTLFADGKKFDSSHDRGQPLPLTLGVGQVIPGWDKGLVGMCLGEKRTLTIPHNMAYGSRGFSSVIPPYSALVFDVELVGLESKQSHEEL</sequence>
<keyword evidence="4 5" id="KW-0413">Isomerase</keyword>
<dbReference type="EMBL" id="KL197719">
    <property type="protein sequence ID" value="KDQ57406.1"/>
    <property type="molecule type" value="Genomic_DNA"/>
</dbReference>
<dbReference type="InterPro" id="IPR001179">
    <property type="entry name" value="PPIase_FKBP_dom"/>
</dbReference>
<dbReference type="STRING" id="933084.A0A067Q492"/>
<dbReference type="GO" id="GO:0005783">
    <property type="term" value="C:endoplasmic reticulum"/>
    <property type="evidence" value="ECO:0007669"/>
    <property type="project" value="TreeGrafter"/>
</dbReference>
<evidence type="ECO:0000256" key="3">
    <source>
        <dbReference type="ARBA" id="ARBA00023110"/>
    </source>
</evidence>
<accession>A0A067Q492</accession>
<dbReference type="OrthoDB" id="1902587at2759"/>
<evidence type="ECO:0000313" key="8">
    <source>
        <dbReference type="Proteomes" id="UP000027265"/>
    </source>
</evidence>